<evidence type="ECO:0000313" key="15">
    <source>
        <dbReference type="EMBL" id="SUO97310.1"/>
    </source>
</evidence>
<dbReference type="GO" id="GO:0005829">
    <property type="term" value="C:cytosol"/>
    <property type="evidence" value="ECO:0007669"/>
    <property type="project" value="TreeGrafter"/>
</dbReference>
<dbReference type="SUPFAM" id="SSF52540">
    <property type="entry name" value="P-loop containing nucleoside triphosphate hydrolases"/>
    <property type="match status" value="1"/>
</dbReference>
<protein>
    <recommendedName>
        <fullName evidence="11">ATP-dependent DNA helicase Rep</fullName>
        <ecNumber evidence="11">5.6.2.4</ecNumber>
    </recommendedName>
    <alternativeName>
        <fullName evidence="11">DNA 3'-5' helicase Rep</fullName>
    </alternativeName>
</protein>
<feature type="binding site" evidence="12">
    <location>
        <begin position="28"/>
        <end position="35"/>
    </location>
    <ligand>
        <name>ATP</name>
        <dbReference type="ChEBI" id="CHEBI:30616"/>
    </ligand>
</feature>
<keyword evidence="7 11" id="KW-0238">DNA-binding</keyword>
<sequence>MENVQPPPLNPQQQLAVSYLGGPLLVIAGAGSGKTGVITRKIAYLIQHADYRANNVFAVTFTNKAAREMVERSRALLGRQARGLTISTFHRLGLDILHKEHSRVGLRKGFSIFDARDGITLLRELTKSEDEVQLRAVQSRISAYKNANLDPAQAQQLAHDETSLLAARAYSIYSERLRAYNAVDFDDLLLIPVQLLKTQSDVREYWQNRVRYLLIDEYQDTNDCQYQLMQLLTGASGAFTAVGDDDQSIYAWRGAQPQNLVNLQNDYPQLKTVKLEQNYRCHKKILDAANELIRHNPHIVEKRLWSTLDRGEGITVISAKNEESEAESIARDIYAARVRHHGKAKDFAVLYRSNFQSRVLEQALRELNLPYKISGGTGFYEHAEIRDLLSYLRLINNPEDDAAFLRVCNVPKREIGATTLSKLGEYAASRHRPLALAAREVGLAQILNGRAYQALQQFTNWLQLLQQEAENLPPLEILNRVIEDISYDDHLYDLHKEPRKVEKRKERIAQLKAWIGKLQEDERLNRLDALMQHLMLLDILDKQEKDVDAIQLMTLHAAKGLEFPHVYIIGVEEGLLPHANSSETQEGLEEERRLLYVGMTRAKENLTLSYTKQRRKGGQWQSSEPSRFFDDLPEKGINWQDGSREIDPEVEKQQVKNSLDALYNLLTE</sequence>
<evidence type="ECO:0000256" key="1">
    <source>
        <dbReference type="ARBA" id="ARBA00009922"/>
    </source>
</evidence>
<evidence type="ECO:0000256" key="7">
    <source>
        <dbReference type="ARBA" id="ARBA00023125"/>
    </source>
</evidence>
<evidence type="ECO:0000256" key="4">
    <source>
        <dbReference type="ARBA" id="ARBA00022801"/>
    </source>
</evidence>
<dbReference type="GO" id="GO:0006260">
    <property type="term" value="P:DNA replication"/>
    <property type="evidence" value="ECO:0007669"/>
    <property type="project" value="UniProtKB-UniRule"/>
</dbReference>
<feature type="domain" description="UvrD-like helicase C-terminal" evidence="14">
    <location>
        <begin position="283"/>
        <end position="560"/>
    </location>
</feature>
<evidence type="ECO:0000256" key="11">
    <source>
        <dbReference type="HAMAP-Rule" id="MF_01920"/>
    </source>
</evidence>
<evidence type="ECO:0000256" key="10">
    <source>
        <dbReference type="ARBA" id="ARBA00048988"/>
    </source>
</evidence>
<dbReference type="GO" id="GO:0003697">
    <property type="term" value="F:single-stranded DNA binding"/>
    <property type="evidence" value="ECO:0007669"/>
    <property type="project" value="UniProtKB-UniRule"/>
</dbReference>
<dbReference type="Proteomes" id="UP000254601">
    <property type="component" value="Unassembled WGS sequence"/>
</dbReference>
<name>A0A380MXI9_9GAMM</name>
<dbReference type="Gene3D" id="1.10.10.160">
    <property type="match status" value="1"/>
</dbReference>
<reference evidence="15 16" key="1">
    <citation type="submission" date="2018-06" db="EMBL/GenBank/DDBJ databases">
        <authorList>
            <consortium name="Pathogen Informatics"/>
            <person name="Doyle S."/>
        </authorList>
    </citation>
    <scope>NUCLEOTIDE SEQUENCE [LARGE SCALE GENOMIC DNA]</scope>
    <source>
        <strain evidence="15 16">NCTC13337</strain>
    </source>
</reference>
<comment type="function">
    <text evidence="11">Rep helicase is a single-stranded DNA-dependent ATPase involved in DNA replication; it can initiate unwinding at a nick in the DNA. It binds to the single-stranded DNA and acts in a progressive fashion along the DNA in the 3' to 5' direction.</text>
</comment>
<keyword evidence="5 11" id="KW-0347">Helicase</keyword>
<dbReference type="Pfam" id="PF13361">
    <property type="entry name" value="UvrD_C"/>
    <property type="match status" value="1"/>
</dbReference>
<accession>A0A380MXI9</accession>
<organism evidence="15 16">
    <name type="scientific">Suttonella ornithocola</name>
    <dbReference type="NCBI Taxonomy" id="279832"/>
    <lineage>
        <taxon>Bacteria</taxon>
        <taxon>Pseudomonadati</taxon>
        <taxon>Pseudomonadota</taxon>
        <taxon>Gammaproteobacteria</taxon>
        <taxon>Cardiobacteriales</taxon>
        <taxon>Cardiobacteriaceae</taxon>
        <taxon>Suttonella</taxon>
    </lineage>
</organism>
<dbReference type="AlphaFoldDB" id="A0A380MXI9"/>
<proteinExistence type="inferred from homology"/>
<dbReference type="PANTHER" id="PTHR11070:SF64">
    <property type="entry name" value="ATP-DEPENDENT DNA HELICASE REP"/>
    <property type="match status" value="1"/>
</dbReference>
<evidence type="ECO:0000259" key="13">
    <source>
        <dbReference type="PROSITE" id="PS51198"/>
    </source>
</evidence>
<comment type="similarity">
    <text evidence="1 11">Belongs to the helicase family. UvrD subfamily.</text>
</comment>
<keyword evidence="6 11" id="KW-0067">ATP-binding</keyword>
<dbReference type="GO" id="GO:0000725">
    <property type="term" value="P:recombinational repair"/>
    <property type="evidence" value="ECO:0007669"/>
    <property type="project" value="TreeGrafter"/>
</dbReference>
<dbReference type="PANTHER" id="PTHR11070">
    <property type="entry name" value="UVRD / RECB / PCRA DNA HELICASE FAMILY MEMBER"/>
    <property type="match status" value="1"/>
</dbReference>
<evidence type="ECO:0000256" key="2">
    <source>
        <dbReference type="ARBA" id="ARBA00022705"/>
    </source>
</evidence>
<dbReference type="Gene3D" id="1.10.486.10">
    <property type="entry name" value="PCRA, domain 4"/>
    <property type="match status" value="1"/>
</dbReference>
<dbReference type="GO" id="GO:0005524">
    <property type="term" value="F:ATP binding"/>
    <property type="evidence" value="ECO:0007669"/>
    <property type="project" value="UniProtKB-UniRule"/>
</dbReference>
<evidence type="ECO:0000256" key="3">
    <source>
        <dbReference type="ARBA" id="ARBA00022741"/>
    </source>
</evidence>
<evidence type="ECO:0000256" key="12">
    <source>
        <dbReference type="PROSITE-ProRule" id="PRU00560"/>
    </source>
</evidence>
<dbReference type="InterPro" id="IPR027417">
    <property type="entry name" value="P-loop_NTPase"/>
</dbReference>
<dbReference type="OrthoDB" id="9806690at2"/>
<dbReference type="InterPro" id="IPR005752">
    <property type="entry name" value="Helicase_Rep"/>
</dbReference>
<dbReference type="PROSITE" id="PS51198">
    <property type="entry name" value="UVRD_HELICASE_ATP_BIND"/>
    <property type="match status" value="1"/>
</dbReference>
<dbReference type="InterPro" id="IPR014017">
    <property type="entry name" value="DNA_helicase_UvrD-like_C"/>
</dbReference>
<gene>
    <name evidence="11 15" type="primary">rep</name>
    <name evidence="15" type="ORF">NCTC13337_02366</name>
</gene>
<evidence type="ECO:0000256" key="8">
    <source>
        <dbReference type="ARBA" id="ARBA00023235"/>
    </source>
</evidence>
<comment type="catalytic activity">
    <reaction evidence="10 11">
        <text>ATP + H2O = ADP + phosphate + H(+)</text>
        <dbReference type="Rhea" id="RHEA:13065"/>
        <dbReference type="ChEBI" id="CHEBI:15377"/>
        <dbReference type="ChEBI" id="CHEBI:15378"/>
        <dbReference type="ChEBI" id="CHEBI:30616"/>
        <dbReference type="ChEBI" id="CHEBI:43474"/>
        <dbReference type="ChEBI" id="CHEBI:456216"/>
        <dbReference type="EC" id="5.6.2.4"/>
    </reaction>
</comment>
<comment type="catalytic activity">
    <reaction evidence="9 11">
        <text>Couples ATP hydrolysis with the unwinding of duplex DNA by translocating in the 3'-5' direction.</text>
        <dbReference type="EC" id="5.6.2.4"/>
    </reaction>
</comment>
<dbReference type="InterPro" id="IPR013986">
    <property type="entry name" value="DExx_box_DNA_helicase_dom_sf"/>
</dbReference>
<evidence type="ECO:0000259" key="14">
    <source>
        <dbReference type="PROSITE" id="PS51217"/>
    </source>
</evidence>
<dbReference type="RefSeq" id="WP_072577241.1">
    <property type="nucleotide sequence ID" value="NZ_LWHB01000149.1"/>
</dbReference>
<keyword evidence="2 11" id="KW-0235">DNA replication</keyword>
<dbReference type="GO" id="GO:0043138">
    <property type="term" value="F:3'-5' DNA helicase activity"/>
    <property type="evidence" value="ECO:0007669"/>
    <property type="project" value="UniProtKB-UniRule"/>
</dbReference>
<dbReference type="EMBL" id="UHIC01000001">
    <property type="protein sequence ID" value="SUO97310.1"/>
    <property type="molecule type" value="Genomic_DNA"/>
</dbReference>
<feature type="domain" description="UvrD-like helicase ATP-binding" evidence="13">
    <location>
        <begin position="7"/>
        <end position="282"/>
    </location>
</feature>
<dbReference type="Pfam" id="PF00580">
    <property type="entry name" value="UvrD-helicase"/>
    <property type="match status" value="1"/>
</dbReference>
<evidence type="ECO:0000256" key="9">
    <source>
        <dbReference type="ARBA" id="ARBA00034617"/>
    </source>
</evidence>
<evidence type="ECO:0000256" key="6">
    <source>
        <dbReference type="ARBA" id="ARBA00022840"/>
    </source>
</evidence>
<keyword evidence="4 11" id="KW-0378">Hydrolase</keyword>
<dbReference type="InterPro" id="IPR014016">
    <property type="entry name" value="UvrD-like_ATP-bd"/>
</dbReference>
<comment type="subunit">
    <text evidence="11">Homodimer.</text>
</comment>
<dbReference type="PROSITE" id="PS51217">
    <property type="entry name" value="UVRD_HELICASE_CTER"/>
    <property type="match status" value="1"/>
</dbReference>
<evidence type="ECO:0000313" key="16">
    <source>
        <dbReference type="Proteomes" id="UP000254601"/>
    </source>
</evidence>
<evidence type="ECO:0000256" key="5">
    <source>
        <dbReference type="ARBA" id="ARBA00022806"/>
    </source>
</evidence>
<dbReference type="HAMAP" id="MF_01920">
    <property type="entry name" value="Helicase_Rep"/>
    <property type="match status" value="1"/>
</dbReference>
<feature type="binding site" evidence="11">
    <location>
        <position position="280"/>
    </location>
    <ligand>
        <name>ATP</name>
        <dbReference type="ChEBI" id="CHEBI:30616"/>
    </ligand>
</feature>
<keyword evidence="3 11" id="KW-0547">Nucleotide-binding</keyword>
<dbReference type="CDD" id="cd18807">
    <property type="entry name" value="SF1_C_UvrD"/>
    <property type="match status" value="1"/>
</dbReference>
<keyword evidence="8 11" id="KW-0413">Isomerase</keyword>
<dbReference type="Gene3D" id="3.40.50.300">
    <property type="entry name" value="P-loop containing nucleotide triphosphate hydrolases"/>
    <property type="match status" value="2"/>
</dbReference>
<dbReference type="CDD" id="cd17932">
    <property type="entry name" value="DEXQc_UvrD"/>
    <property type="match status" value="1"/>
</dbReference>
<dbReference type="InterPro" id="IPR000212">
    <property type="entry name" value="DNA_helicase_UvrD/REP"/>
</dbReference>
<dbReference type="GO" id="GO:0016887">
    <property type="term" value="F:ATP hydrolysis activity"/>
    <property type="evidence" value="ECO:0007669"/>
    <property type="project" value="RHEA"/>
</dbReference>
<keyword evidence="16" id="KW-1185">Reference proteome</keyword>
<dbReference type="EC" id="5.6.2.4" evidence="11"/>